<organism evidence="1 2">
    <name type="scientific">Paenimyroides baculatum</name>
    <dbReference type="NCBI Taxonomy" id="2608000"/>
    <lineage>
        <taxon>Bacteria</taxon>
        <taxon>Pseudomonadati</taxon>
        <taxon>Bacteroidota</taxon>
        <taxon>Flavobacteriia</taxon>
        <taxon>Flavobacteriales</taxon>
        <taxon>Flavobacteriaceae</taxon>
        <taxon>Paenimyroides</taxon>
    </lineage>
</organism>
<protein>
    <submittedName>
        <fullName evidence="1">Uncharacterized protein</fullName>
    </submittedName>
</protein>
<sequence length="247" mass="29848">MSEEKQTVQDIFLEGIFFKVYFDKYVPIITASFSKSVKEKNYDNFLNDNEREVRVKKFYELFNQFTTILSDLEKTIIFLRIEDYQVVEKVYSSLENTQSYYTYFIENYIIRINSLSDVLGKILNLIYNTEIEKANLYLFRIKIQQSYPQLNELIIELLEKIKITKEKRHEKLHQGETEFEYLKNVVFWNELYRLLNEPIPESLKEQTKDNLIKMVDQIEQEIIEYVIMCRKILNISSEQLENYLDIP</sequence>
<dbReference type="Proteomes" id="UP000325141">
    <property type="component" value="Unassembled WGS sequence"/>
</dbReference>
<name>A0A5M6C9Q4_9FLAO</name>
<proteinExistence type="predicted"/>
<accession>A0A5M6C9Q4</accession>
<dbReference type="EMBL" id="VWSG01000015">
    <property type="protein sequence ID" value="KAA5531887.1"/>
    <property type="molecule type" value="Genomic_DNA"/>
</dbReference>
<dbReference type="RefSeq" id="WP_150014621.1">
    <property type="nucleotide sequence ID" value="NZ_VWSG01000015.1"/>
</dbReference>
<dbReference type="AlphaFoldDB" id="A0A5M6C9Q4"/>
<gene>
    <name evidence="1" type="ORF">F0460_14825</name>
</gene>
<reference evidence="1 2" key="1">
    <citation type="submission" date="2019-09" db="EMBL/GenBank/DDBJ databases">
        <title>Genome sequence and assembly of Flavobacterium sp.</title>
        <authorList>
            <person name="Chhetri G."/>
        </authorList>
    </citation>
    <scope>NUCLEOTIDE SEQUENCE [LARGE SCALE GENOMIC DNA]</scope>
    <source>
        <strain evidence="1 2">SNL9</strain>
    </source>
</reference>
<evidence type="ECO:0000313" key="2">
    <source>
        <dbReference type="Proteomes" id="UP000325141"/>
    </source>
</evidence>
<comment type="caution">
    <text evidence="1">The sequence shown here is derived from an EMBL/GenBank/DDBJ whole genome shotgun (WGS) entry which is preliminary data.</text>
</comment>
<keyword evidence="2" id="KW-1185">Reference proteome</keyword>
<evidence type="ECO:0000313" key="1">
    <source>
        <dbReference type="EMBL" id="KAA5531887.1"/>
    </source>
</evidence>